<comment type="caution">
    <text evidence="2">The sequence shown here is derived from an EMBL/GenBank/DDBJ whole genome shotgun (WGS) entry which is preliminary data.</text>
</comment>
<organism evidence="2 3">
    <name type="scientific">Diaporthe helianthi</name>
    <dbReference type="NCBI Taxonomy" id="158607"/>
    <lineage>
        <taxon>Eukaryota</taxon>
        <taxon>Fungi</taxon>
        <taxon>Dikarya</taxon>
        <taxon>Ascomycota</taxon>
        <taxon>Pezizomycotina</taxon>
        <taxon>Sordariomycetes</taxon>
        <taxon>Sordariomycetidae</taxon>
        <taxon>Diaporthales</taxon>
        <taxon>Diaporthaceae</taxon>
        <taxon>Diaporthe</taxon>
    </lineage>
</organism>
<evidence type="ECO:0000313" key="3">
    <source>
        <dbReference type="Proteomes" id="UP000094444"/>
    </source>
</evidence>
<name>A0A2P5IAW4_DIAHE</name>
<proteinExistence type="predicted"/>
<keyword evidence="3" id="KW-1185">Reference proteome</keyword>
<dbReference type="Proteomes" id="UP000094444">
    <property type="component" value="Unassembled WGS sequence"/>
</dbReference>
<gene>
    <name evidence="2" type="ORF">DHEL01_v202022</name>
</gene>
<dbReference type="InParanoid" id="A0A2P5IAW4"/>
<evidence type="ECO:0000256" key="1">
    <source>
        <dbReference type="SAM" id="MobiDB-lite"/>
    </source>
</evidence>
<feature type="compositionally biased region" description="Polar residues" evidence="1">
    <location>
        <begin position="415"/>
        <end position="425"/>
    </location>
</feature>
<accession>A0A2P5IAW4</accession>
<reference evidence="2" key="1">
    <citation type="submission" date="2017-09" db="EMBL/GenBank/DDBJ databases">
        <title>Polyketide synthases of a Diaporthe helianthi virulent isolate.</title>
        <authorList>
            <person name="Baroncelli R."/>
        </authorList>
    </citation>
    <scope>NUCLEOTIDE SEQUENCE [LARGE SCALE GENOMIC DNA]</scope>
    <source>
        <strain evidence="2">7/96</strain>
    </source>
</reference>
<sequence>MDPLSMTSGVVGIVAFAFQLAKTASKVRTAMEEMNSAPRDAKDLIERLKMLETACELISAHLEGRKALPNYSLSPSFGLITKAMTQFLGKAEELEQMLANLTSSNGSTGSLRARLDAAGVSRLRFVLRKDKINNMVQDIDRVMLLLQFVMQADMCNTPSGFNLTWYDDPSDASEVTEIMLSARSQDMVETDMIYLIDSAVEPEYFIHVDIHQQWYFNDSAYMYLLKSANHPFTADCIAYEWLNMLKACGVDLGSYVEVETALVQEVGVETELEWSARRRGFALLDYDGLQIPSWRWVLPAGSNIVEILHEFINFGSDVRAPRFPGPYMWQGVNPTGPDDDRAWKRWEGPWDRFWTDKHFPFCPSPIDSILATDHVLMNQPWYRATYNRAVKIRDDRFARRQARKWRKAHPGEEPPSNQVPGTWVD</sequence>
<feature type="region of interest" description="Disordered" evidence="1">
    <location>
        <begin position="403"/>
        <end position="425"/>
    </location>
</feature>
<dbReference type="EMBL" id="MAVT02000103">
    <property type="protein sequence ID" value="POS79576.1"/>
    <property type="molecule type" value="Genomic_DNA"/>
</dbReference>
<evidence type="ECO:0008006" key="4">
    <source>
        <dbReference type="Google" id="ProtNLM"/>
    </source>
</evidence>
<dbReference type="OrthoDB" id="270167at2759"/>
<dbReference type="AlphaFoldDB" id="A0A2P5IAW4"/>
<dbReference type="STRING" id="158607.A0A2P5IAW4"/>
<evidence type="ECO:0000313" key="2">
    <source>
        <dbReference type="EMBL" id="POS79576.1"/>
    </source>
</evidence>
<protein>
    <recommendedName>
        <fullName evidence="4">Fungal N-terminal domain-containing protein</fullName>
    </recommendedName>
</protein>